<organism evidence="3 4">
    <name type="scientific">Staphylococcus pettenkoferi</name>
    <dbReference type="NCBI Taxonomy" id="170573"/>
    <lineage>
        <taxon>Bacteria</taxon>
        <taxon>Bacillati</taxon>
        <taxon>Bacillota</taxon>
        <taxon>Bacilli</taxon>
        <taxon>Bacillales</taxon>
        <taxon>Staphylococcaceae</taxon>
        <taxon>Staphylococcus</taxon>
    </lineage>
</organism>
<evidence type="ECO:0000259" key="2">
    <source>
        <dbReference type="Pfam" id="PF17289"/>
    </source>
</evidence>
<dbReference type="InterPro" id="IPR035421">
    <property type="entry name" value="Terminase_6C"/>
</dbReference>
<evidence type="ECO:0000313" key="4">
    <source>
        <dbReference type="Proteomes" id="UP001072952"/>
    </source>
</evidence>
<reference evidence="3" key="2">
    <citation type="submission" date="2022-08" db="EMBL/GenBank/DDBJ databases">
        <authorList>
            <person name="Magnan C."/>
        </authorList>
    </citation>
    <scope>NUCLEOTIDE SEQUENCE</scope>
    <source>
        <strain evidence="3">NSP012P</strain>
    </source>
</reference>
<dbReference type="NCBIfam" id="TIGR01630">
    <property type="entry name" value="psiM2_ORF9"/>
    <property type="match status" value="1"/>
</dbReference>
<dbReference type="Pfam" id="PF03237">
    <property type="entry name" value="Terminase_6N"/>
    <property type="match status" value="1"/>
</dbReference>
<sequence>MSKREIPDEVREKARLELARKHYRYYLLLVHHGNYMPLPHTELIANTLQRIVDGEQMHIIIELPPRHGKSLSVTETFPSYFLGRFPNKKVITAAYSDSLARNFGRLNRNKFLEFAPQVFSEAIADDNGSVADWSVLDNTGGMVSTGIGGSITGKGADLLCIDDPLKNAKEAQSQTIRDTIWQEWESTLSTRLHKGASVIVIMTRWHEDDFVGRLLENSPYNWTRLRLPAVAEDDDDLLGRDIGETLSPELGFDKTWAENKKIEVGSRTWASLYQQRPAPSEGSIFKRQWFNYVDTAPYRHDDIVMSWDFTFSDTTESDYVVGQVWKKQGADFYLIDQIRDQIDFTQSVRAVVNLKKKHPRCRTILIEDKANGPAIINTLRKEVSGIVPIKPRESKVARANAITPYFEAQNVHILNSLPHLNDMIEEWASFPNSAHDKQLSWVNSVNCWETLRA</sequence>
<feature type="domain" description="Terminase large subunit gp17-like C-terminal" evidence="2">
    <location>
        <begin position="306"/>
        <end position="432"/>
    </location>
</feature>
<dbReference type="InterPro" id="IPR006517">
    <property type="entry name" value="Phage_terminase_lsu-like_C"/>
</dbReference>
<name>A0ABT4BKZ0_9STAP</name>
<gene>
    <name evidence="3" type="primary">terL</name>
    <name evidence="3" type="ORF">NW133_07335</name>
</gene>
<dbReference type="Gene3D" id="3.30.420.240">
    <property type="match status" value="1"/>
</dbReference>
<keyword evidence="4" id="KW-1185">Reference proteome</keyword>
<accession>A0ABT4BKZ0</accession>
<reference evidence="3" key="1">
    <citation type="journal article" date="2022" name="Int. J. Mol. Sci.">
        <title>Phenotypic and Genotypic Virulence Characterisation of Staphylococcus pettenkoferi Strains Isolated from Human Bloodstream and Diabetic Foot Infections.</title>
        <authorList>
            <person name="Magnan C."/>
            <person name="Ahmad-Mansour N."/>
            <person name="Pouget C."/>
            <person name="Morsli M."/>
            <person name="Huc-Brandt S."/>
            <person name="Pantel A."/>
            <person name="Dunyach-Remy C."/>
            <person name="Sotto A."/>
            <person name="Molle V."/>
            <person name="Lavigne J.-P."/>
        </authorList>
    </citation>
    <scope>NUCLEOTIDE SEQUENCE</scope>
    <source>
        <strain evidence="3">NSP012P</strain>
    </source>
</reference>
<evidence type="ECO:0000313" key="3">
    <source>
        <dbReference type="EMBL" id="MCY1583340.1"/>
    </source>
</evidence>
<dbReference type="RefSeq" id="WP_268213459.1">
    <property type="nucleotide sequence ID" value="NZ_JANSLD010000027.1"/>
</dbReference>
<proteinExistence type="predicted"/>
<dbReference type="Proteomes" id="UP001072952">
    <property type="component" value="Unassembled WGS sequence"/>
</dbReference>
<evidence type="ECO:0000256" key="1">
    <source>
        <dbReference type="ARBA" id="ARBA00022612"/>
    </source>
</evidence>
<dbReference type="EMBL" id="JANSLD010000027">
    <property type="protein sequence ID" value="MCY1583340.1"/>
    <property type="molecule type" value="Genomic_DNA"/>
</dbReference>
<protein>
    <submittedName>
        <fullName evidence="3">Phage terminase large subunit</fullName>
    </submittedName>
</protein>
<comment type="caution">
    <text evidence="3">The sequence shown here is derived from an EMBL/GenBank/DDBJ whole genome shotgun (WGS) entry which is preliminary data.</text>
</comment>
<dbReference type="Pfam" id="PF17289">
    <property type="entry name" value="Terminase_6C"/>
    <property type="match status" value="1"/>
</dbReference>
<keyword evidence="1" id="KW-1188">Viral release from host cell</keyword>